<proteinExistence type="predicted"/>
<comment type="caution">
    <text evidence="2">The sequence shown here is derived from an EMBL/GenBank/DDBJ whole genome shotgun (WGS) entry which is preliminary data.</text>
</comment>
<keyword evidence="3" id="KW-1185">Reference proteome</keyword>
<dbReference type="InterPro" id="IPR036188">
    <property type="entry name" value="FAD/NAD-bd_sf"/>
</dbReference>
<dbReference type="STRING" id="69771.A0A1V6PCQ5"/>
<evidence type="ECO:0000256" key="1">
    <source>
        <dbReference type="ARBA" id="ARBA00023002"/>
    </source>
</evidence>
<organism evidence="2 3">
    <name type="scientific">Penicillium decumbens</name>
    <dbReference type="NCBI Taxonomy" id="69771"/>
    <lineage>
        <taxon>Eukaryota</taxon>
        <taxon>Fungi</taxon>
        <taxon>Dikarya</taxon>
        <taxon>Ascomycota</taxon>
        <taxon>Pezizomycotina</taxon>
        <taxon>Eurotiomycetes</taxon>
        <taxon>Eurotiomycetidae</taxon>
        <taxon>Eurotiales</taxon>
        <taxon>Aspergillaceae</taxon>
        <taxon>Penicillium</taxon>
    </lineage>
</organism>
<evidence type="ECO:0000313" key="3">
    <source>
        <dbReference type="Proteomes" id="UP000191522"/>
    </source>
</evidence>
<protein>
    <recommendedName>
        <fullName evidence="4">FAD/NAD(P)-binding domain-containing protein</fullName>
    </recommendedName>
</protein>
<evidence type="ECO:0000313" key="2">
    <source>
        <dbReference type="EMBL" id="OQD74859.1"/>
    </source>
</evidence>
<dbReference type="PANTHER" id="PTHR43539">
    <property type="entry name" value="FLAVIN-BINDING MONOOXYGENASE-LIKE PROTEIN (AFU_ORTHOLOGUE AFUA_4G09220)"/>
    <property type="match status" value="1"/>
</dbReference>
<dbReference type="OMA" id="SFCDLPY"/>
<dbReference type="AlphaFoldDB" id="A0A1V6PCQ5"/>
<dbReference type="GO" id="GO:0004497">
    <property type="term" value="F:monooxygenase activity"/>
    <property type="evidence" value="ECO:0007669"/>
    <property type="project" value="TreeGrafter"/>
</dbReference>
<dbReference type="PANTHER" id="PTHR43539:SF68">
    <property type="entry name" value="FLAVIN-BINDING MONOOXYGENASE-LIKE PROTEIN (AFU_ORTHOLOGUE AFUA_4G09220)"/>
    <property type="match status" value="1"/>
</dbReference>
<dbReference type="GO" id="GO:0050660">
    <property type="term" value="F:flavin adenine dinucleotide binding"/>
    <property type="evidence" value="ECO:0007669"/>
    <property type="project" value="TreeGrafter"/>
</dbReference>
<dbReference type="Pfam" id="PF13738">
    <property type="entry name" value="Pyr_redox_3"/>
    <property type="match status" value="1"/>
</dbReference>
<dbReference type="Gene3D" id="3.50.50.60">
    <property type="entry name" value="FAD/NAD(P)-binding domain"/>
    <property type="match status" value="2"/>
</dbReference>
<keyword evidence="1" id="KW-0560">Oxidoreductase</keyword>
<name>A0A1V6PCQ5_PENDC</name>
<gene>
    <name evidence="2" type="ORF">PENDEC_c009G05294</name>
</gene>
<dbReference type="InterPro" id="IPR050982">
    <property type="entry name" value="Auxin_biosynth/cation_transpt"/>
</dbReference>
<dbReference type="Proteomes" id="UP000191522">
    <property type="component" value="Unassembled WGS sequence"/>
</dbReference>
<dbReference type="OrthoDB" id="74360at2759"/>
<evidence type="ECO:0008006" key="4">
    <source>
        <dbReference type="Google" id="ProtNLM"/>
    </source>
</evidence>
<accession>A0A1V6PCQ5</accession>
<sequence length="658" mass="72459">MAINENAHSHEYPPLGDLRRMMDELPLPALTPGLFDPESMTGDAATKQANIVLSRFNAALADNDALALENCFYADQAFWKDQLALTYHLRTFKSPDMIAASLLETEKLRSISKGIAVDGAALLLPVTPDLHFIDCPIVFRTEFPGATCRGKILLLPVKTEFDGHETIEWKIWILSTRLENLDLQAENENLLQGAKRQFDGLDFETDVFIIGGGNAAAALSARLKALGVGSVMAERNPKPGDNWALRYDCMRFHIPTSFCDLPFMRYDKEFQTPYLLSRSDLASQVVRYIETFNLEILNSAKIQSTHYDSSTERWQIKFQTPAGQRTAVSKHLVLATGIGSQKPNMPQIADRDLYRGISVHSTQYRNAKQLAEKGAKSVLVIGSANTAFDVLEDCHAAGLRSTMNIRSPTYILPVEYVCHKLSLGAYDFGVEAADNLFMTLPASVDGQLARGLFAMLASKEPKRYEALEAAGFPVLDCRHPTSALMHNLLEKAGGHYVDVGGTKLIEEGKAGIKAGVEPVAYTATGLRFSDGSTVDADAIVWCTGFSDGNLRTTVAEILGGNSSDLTEATNGAQTNGESKHLIGPRELAERVDATWGIDAEGEVRGMWKRHLRLDNFWVMGGYTQQHRWHSRTLALQIRAALEGVLPPAYRDTPSPRVK</sequence>
<reference evidence="3" key="1">
    <citation type="journal article" date="2017" name="Nat. Microbiol.">
        <title>Global analysis of biosynthetic gene clusters reveals vast potential of secondary metabolite production in Penicillium species.</title>
        <authorList>
            <person name="Nielsen J.C."/>
            <person name="Grijseels S."/>
            <person name="Prigent S."/>
            <person name="Ji B."/>
            <person name="Dainat J."/>
            <person name="Nielsen K.F."/>
            <person name="Frisvad J.C."/>
            <person name="Workman M."/>
            <person name="Nielsen J."/>
        </authorList>
    </citation>
    <scope>NUCLEOTIDE SEQUENCE [LARGE SCALE GENOMIC DNA]</scope>
    <source>
        <strain evidence="3">IBT 11843</strain>
    </source>
</reference>
<dbReference type="SUPFAM" id="SSF51905">
    <property type="entry name" value="FAD/NAD(P)-binding domain"/>
    <property type="match status" value="2"/>
</dbReference>
<dbReference type="EMBL" id="MDYL01000009">
    <property type="protein sequence ID" value="OQD74859.1"/>
    <property type="molecule type" value="Genomic_DNA"/>
</dbReference>